<dbReference type="NCBIfam" id="TIGR02532">
    <property type="entry name" value="IV_pilin_GFxxxE"/>
    <property type="match status" value="1"/>
</dbReference>
<comment type="caution">
    <text evidence="2">The sequence shown here is derived from an EMBL/GenBank/DDBJ whole genome shotgun (WGS) entry which is preliminary data.</text>
</comment>
<accession>A0ABU3K6J9</accession>
<evidence type="ECO:0000313" key="3">
    <source>
        <dbReference type="Proteomes" id="UP001250932"/>
    </source>
</evidence>
<sequence>MAHSSTKIFDQRGVTLTELMVALVMGLATVAAVYSIHLIQVKQRVVQEDVMGMQQNARAAMDLMTREVRMAGYDPMGVNRDKNSSNDFLGVDYHPKELHIRSDLNGNGVLTDSNESIVFLHDASTMTLKRKVGRGGRQPVAGHIQSLVIRYFDGQGNVTGDATQIRMVELMLTAQTEHPDANYPKNDGHRTFTLRSRVVPRNLP</sequence>
<gene>
    <name evidence="2" type="ORF">PPG34_06605</name>
</gene>
<keyword evidence="1" id="KW-1133">Transmembrane helix</keyword>
<name>A0ABU3K6J9_9BACT</name>
<organism evidence="2 3">
    <name type="scientific">Candidatus Nitronereus thalassa</name>
    <dbReference type="NCBI Taxonomy" id="3020898"/>
    <lineage>
        <taxon>Bacteria</taxon>
        <taxon>Pseudomonadati</taxon>
        <taxon>Nitrospirota</taxon>
        <taxon>Nitrospiria</taxon>
        <taxon>Nitrospirales</taxon>
        <taxon>Nitrospiraceae</taxon>
        <taxon>Candidatus Nitronereus</taxon>
    </lineage>
</organism>
<keyword evidence="3" id="KW-1185">Reference proteome</keyword>
<dbReference type="InterPro" id="IPR012902">
    <property type="entry name" value="N_methyl_site"/>
</dbReference>
<feature type="transmembrane region" description="Helical" evidence="1">
    <location>
        <begin position="20"/>
        <end position="39"/>
    </location>
</feature>
<proteinExistence type="predicted"/>
<dbReference type="RefSeq" id="WP_313832372.1">
    <property type="nucleotide sequence ID" value="NZ_JAQOUE010000001.1"/>
</dbReference>
<keyword evidence="1" id="KW-0472">Membrane</keyword>
<reference evidence="2 3" key="1">
    <citation type="journal article" date="2023" name="ISME J.">
        <title>Cultivation and genomic characterization of novel and ubiquitous marine nitrite-oxidizing bacteria from the Nitrospirales.</title>
        <authorList>
            <person name="Mueller A.J."/>
            <person name="Daebeler A."/>
            <person name="Herbold C.W."/>
            <person name="Kirkegaard R.H."/>
            <person name="Daims H."/>
        </authorList>
    </citation>
    <scope>NUCLEOTIDE SEQUENCE [LARGE SCALE GENOMIC DNA]</scope>
    <source>
        <strain evidence="2 3">EB</strain>
    </source>
</reference>
<protein>
    <submittedName>
        <fullName evidence="2">Prepilin-type N-terminal cleavage/methylation domain-containing protein</fullName>
    </submittedName>
</protein>
<evidence type="ECO:0000313" key="2">
    <source>
        <dbReference type="EMBL" id="MDT7042018.1"/>
    </source>
</evidence>
<evidence type="ECO:0000256" key="1">
    <source>
        <dbReference type="SAM" id="Phobius"/>
    </source>
</evidence>
<dbReference type="EMBL" id="JAQOUE010000001">
    <property type="protein sequence ID" value="MDT7042018.1"/>
    <property type="molecule type" value="Genomic_DNA"/>
</dbReference>
<dbReference type="Proteomes" id="UP001250932">
    <property type="component" value="Unassembled WGS sequence"/>
</dbReference>
<keyword evidence="1" id="KW-0812">Transmembrane</keyword>